<accession>A0A2T9YR63</accession>
<dbReference type="InterPro" id="IPR006797">
    <property type="entry name" value="PRELI/MSF1_dom"/>
</dbReference>
<proteinExistence type="predicted"/>
<organism evidence="2 3">
    <name type="scientific">Smittium simulii</name>
    <dbReference type="NCBI Taxonomy" id="133385"/>
    <lineage>
        <taxon>Eukaryota</taxon>
        <taxon>Fungi</taxon>
        <taxon>Fungi incertae sedis</taxon>
        <taxon>Zoopagomycota</taxon>
        <taxon>Kickxellomycotina</taxon>
        <taxon>Harpellomycetes</taxon>
        <taxon>Harpellales</taxon>
        <taxon>Legeriomycetaceae</taxon>
        <taxon>Smittium</taxon>
    </lineage>
</organism>
<dbReference type="InterPro" id="IPR037365">
    <property type="entry name" value="Slowmo/Ups"/>
</dbReference>
<comment type="caution">
    <text evidence="2">The sequence shown here is derived from an EMBL/GenBank/DDBJ whole genome shotgun (WGS) entry which is preliminary data.</text>
</comment>
<dbReference type="EMBL" id="MBFR01000073">
    <property type="protein sequence ID" value="PVU94835.1"/>
    <property type="molecule type" value="Genomic_DNA"/>
</dbReference>
<dbReference type="PROSITE" id="PS50904">
    <property type="entry name" value="PRELI_MSF1"/>
    <property type="match status" value="1"/>
</dbReference>
<evidence type="ECO:0000259" key="1">
    <source>
        <dbReference type="PROSITE" id="PS50904"/>
    </source>
</evidence>
<reference evidence="2 3" key="1">
    <citation type="journal article" date="2018" name="MBio">
        <title>Comparative Genomics Reveals the Core Gene Toolbox for the Fungus-Insect Symbiosis.</title>
        <authorList>
            <person name="Wang Y."/>
            <person name="Stata M."/>
            <person name="Wang W."/>
            <person name="Stajich J.E."/>
            <person name="White M.M."/>
            <person name="Moncalvo J.M."/>
        </authorList>
    </citation>
    <scope>NUCLEOTIDE SEQUENCE [LARGE SCALE GENOMIC DNA]</scope>
    <source>
        <strain evidence="2 3">SWE-8-4</strain>
    </source>
</reference>
<name>A0A2T9YR63_9FUNG</name>
<dbReference type="GO" id="GO:0005758">
    <property type="term" value="C:mitochondrial intermembrane space"/>
    <property type="evidence" value="ECO:0007669"/>
    <property type="project" value="InterPro"/>
</dbReference>
<evidence type="ECO:0000313" key="3">
    <source>
        <dbReference type="Proteomes" id="UP000245383"/>
    </source>
</evidence>
<feature type="domain" description="PRELI/MSF1" evidence="1">
    <location>
        <begin position="1"/>
        <end position="174"/>
    </location>
</feature>
<keyword evidence="3" id="KW-1185">Reference proteome</keyword>
<dbReference type="PANTHER" id="PTHR11158">
    <property type="entry name" value="MSF1/PX19 RELATED"/>
    <property type="match status" value="1"/>
</dbReference>
<dbReference type="AlphaFoldDB" id="A0A2T9YR63"/>
<protein>
    <recommendedName>
        <fullName evidence="1">PRELI/MSF1 domain-containing protein</fullName>
    </recommendedName>
</protein>
<evidence type="ECO:0000313" key="2">
    <source>
        <dbReference type="EMBL" id="PVU94835.1"/>
    </source>
</evidence>
<gene>
    <name evidence="2" type="ORF">BB561_002234</name>
</gene>
<dbReference type="Pfam" id="PF04707">
    <property type="entry name" value="PRELI"/>
    <property type="match status" value="1"/>
</dbReference>
<dbReference type="STRING" id="133385.A0A2T9YR63"/>
<dbReference type="OrthoDB" id="407630at2759"/>
<sequence length="179" mass="20670">MKFFETKHYFESSWEAVTLACWRKYPNDKTPHVKHVEILSREVDSETGILKTERLIMVSQKMPRILQRIFGADDCTYALEYSEVDPKQKTMVLKSVNLTFQNLMVISEKIDYRLNPTNLNQTQFTQSATLNAEGLMSRFASLVEEHSLKVFINNAKVGMLGFEQVLEKILSEQKAQATL</sequence>
<dbReference type="Proteomes" id="UP000245383">
    <property type="component" value="Unassembled WGS sequence"/>
</dbReference>